<dbReference type="AlphaFoldDB" id="A0A2V2N9R7"/>
<evidence type="ECO:0000259" key="5">
    <source>
        <dbReference type="PROSITE" id="PS50995"/>
    </source>
</evidence>
<dbReference type="RefSeq" id="WP_109939999.1">
    <property type="nucleotide sequence ID" value="NZ_CP176366.1"/>
</dbReference>
<evidence type="ECO:0000313" key="7">
    <source>
        <dbReference type="Proteomes" id="UP000245934"/>
    </source>
</evidence>
<reference evidence="6 7" key="1">
    <citation type="submission" date="2018-05" db="EMBL/GenBank/DDBJ databases">
        <title>Draft genome of Methanospirillum stamsii Pt1.</title>
        <authorList>
            <person name="Dueholm M.S."/>
            <person name="Nielsen P.H."/>
            <person name="Bakmann L.F."/>
            <person name="Otzen D.E."/>
        </authorList>
    </citation>
    <scope>NUCLEOTIDE SEQUENCE [LARGE SCALE GENOMIC DNA]</scope>
    <source>
        <strain evidence="6 7">Pt1</strain>
    </source>
</reference>
<dbReference type="OrthoDB" id="10712at2157"/>
<accession>A0A2V2N9R7</accession>
<protein>
    <recommendedName>
        <fullName evidence="5">HTH marR-type domain-containing protein</fullName>
    </recommendedName>
</protein>
<dbReference type="PANTHER" id="PTHR42756">
    <property type="entry name" value="TRANSCRIPTIONAL REGULATOR, MARR"/>
    <property type="match status" value="1"/>
</dbReference>
<gene>
    <name evidence="6" type="ORF">DLD82_04960</name>
</gene>
<comment type="caution">
    <text evidence="6">The sequence shown here is derived from an EMBL/GenBank/DDBJ whole genome shotgun (WGS) entry which is preliminary data.</text>
</comment>
<dbReference type="PROSITE" id="PS50995">
    <property type="entry name" value="HTH_MARR_2"/>
    <property type="match status" value="1"/>
</dbReference>
<proteinExistence type="predicted"/>
<organism evidence="6 7">
    <name type="scientific">Methanospirillum stamsii</name>
    <dbReference type="NCBI Taxonomy" id="1277351"/>
    <lineage>
        <taxon>Archaea</taxon>
        <taxon>Methanobacteriati</taxon>
        <taxon>Methanobacteriota</taxon>
        <taxon>Stenosarchaea group</taxon>
        <taxon>Methanomicrobia</taxon>
        <taxon>Methanomicrobiales</taxon>
        <taxon>Methanospirillaceae</taxon>
        <taxon>Methanospirillum</taxon>
    </lineage>
</organism>
<keyword evidence="4" id="KW-0472">Membrane</keyword>
<evidence type="ECO:0000256" key="1">
    <source>
        <dbReference type="ARBA" id="ARBA00023015"/>
    </source>
</evidence>
<dbReference type="EMBL" id="QGMZ01000010">
    <property type="protein sequence ID" value="PWR75480.1"/>
    <property type="molecule type" value="Genomic_DNA"/>
</dbReference>
<name>A0A2V2N9R7_9EURY</name>
<keyword evidence="4" id="KW-1133">Transmembrane helix</keyword>
<dbReference type="InterPro" id="IPR036390">
    <property type="entry name" value="WH_DNA-bd_sf"/>
</dbReference>
<keyword evidence="4" id="KW-0812">Transmembrane</keyword>
<evidence type="ECO:0000313" key="6">
    <source>
        <dbReference type="EMBL" id="PWR75480.1"/>
    </source>
</evidence>
<dbReference type="Gene3D" id="1.10.10.10">
    <property type="entry name" value="Winged helix-like DNA-binding domain superfamily/Winged helix DNA-binding domain"/>
    <property type="match status" value="1"/>
</dbReference>
<dbReference type="GeneID" id="97609590"/>
<dbReference type="GO" id="GO:0003700">
    <property type="term" value="F:DNA-binding transcription factor activity"/>
    <property type="evidence" value="ECO:0007669"/>
    <property type="project" value="InterPro"/>
</dbReference>
<evidence type="ECO:0000256" key="3">
    <source>
        <dbReference type="ARBA" id="ARBA00023163"/>
    </source>
</evidence>
<dbReference type="SUPFAM" id="SSF46785">
    <property type="entry name" value="Winged helix' DNA-binding domain"/>
    <property type="match status" value="1"/>
</dbReference>
<dbReference type="Proteomes" id="UP000245934">
    <property type="component" value="Unassembled WGS sequence"/>
</dbReference>
<feature type="transmembrane region" description="Helical" evidence="4">
    <location>
        <begin position="42"/>
        <end position="62"/>
    </location>
</feature>
<dbReference type="InterPro" id="IPR000835">
    <property type="entry name" value="HTH_MarR-typ"/>
</dbReference>
<dbReference type="InterPro" id="IPR036388">
    <property type="entry name" value="WH-like_DNA-bd_sf"/>
</dbReference>
<dbReference type="PANTHER" id="PTHR42756:SF1">
    <property type="entry name" value="TRANSCRIPTIONAL REPRESSOR OF EMRAB OPERON"/>
    <property type="match status" value="1"/>
</dbReference>
<dbReference type="GO" id="GO:0003677">
    <property type="term" value="F:DNA binding"/>
    <property type="evidence" value="ECO:0007669"/>
    <property type="project" value="UniProtKB-KW"/>
</dbReference>
<evidence type="ECO:0000256" key="2">
    <source>
        <dbReference type="ARBA" id="ARBA00023125"/>
    </source>
</evidence>
<keyword evidence="3" id="KW-0804">Transcription</keyword>
<keyword evidence="2" id="KW-0238">DNA-binding</keyword>
<feature type="domain" description="HTH marR-type" evidence="5">
    <location>
        <begin position="6"/>
        <end position="146"/>
    </location>
</feature>
<sequence>MEATIEEQAVDTLLRLMEFYHDKLLKAEKQAFTGIQAAQFRLLFLLTSVPMISMSALGNMLYISKPYMTTLIDSLIAEELVERHPDNHDRRVINISITEKGLERLNVVKSAIQKQLRSVLSDLEESDLKDLCSTGERLVSIVSKIQ</sequence>
<keyword evidence="7" id="KW-1185">Reference proteome</keyword>
<evidence type="ECO:0000256" key="4">
    <source>
        <dbReference type="SAM" id="Phobius"/>
    </source>
</evidence>
<dbReference type="SMART" id="SM00347">
    <property type="entry name" value="HTH_MARR"/>
    <property type="match status" value="1"/>
</dbReference>
<dbReference type="Pfam" id="PF01047">
    <property type="entry name" value="MarR"/>
    <property type="match status" value="1"/>
</dbReference>
<keyword evidence="1" id="KW-0805">Transcription regulation</keyword>